<evidence type="ECO:0000256" key="2">
    <source>
        <dbReference type="ARBA" id="ARBA00022840"/>
    </source>
</evidence>
<protein>
    <submittedName>
        <fullName evidence="6">Competence protein ComFA</fullName>
    </submittedName>
</protein>
<proteinExistence type="predicted"/>
<evidence type="ECO:0000313" key="6">
    <source>
        <dbReference type="EMBL" id="GBG95753.1"/>
    </source>
</evidence>
<dbReference type="CDD" id="cd17925">
    <property type="entry name" value="DEXDc_ComFA"/>
    <property type="match status" value="1"/>
</dbReference>
<evidence type="ECO:0000313" key="7">
    <source>
        <dbReference type="Proteomes" id="UP000286848"/>
    </source>
</evidence>
<evidence type="ECO:0000256" key="1">
    <source>
        <dbReference type="ARBA" id="ARBA00022741"/>
    </source>
</evidence>
<dbReference type="EMBL" id="BFFP01000052">
    <property type="protein sequence ID" value="GBG95753.1"/>
    <property type="molecule type" value="Genomic_DNA"/>
</dbReference>
<comment type="caution">
    <text evidence="6">The sequence shown here is derived from an EMBL/GenBank/DDBJ whole genome shotgun (WGS) entry which is preliminary data.</text>
</comment>
<dbReference type="GO" id="GO:0006270">
    <property type="term" value="P:DNA replication initiation"/>
    <property type="evidence" value="ECO:0007669"/>
    <property type="project" value="TreeGrafter"/>
</dbReference>
<dbReference type="PROSITE" id="PS51194">
    <property type="entry name" value="HELICASE_CTER"/>
    <property type="match status" value="1"/>
</dbReference>
<evidence type="ECO:0000259" key="5">
    <source>
        <dbReference type="PROSITE" id="PS51194"/>
    </source>
</evidence>
<evidence type="ECO:0000259" key="4">
    <source>
        <dbReference type="PROSITE" id="PS51192"/>
    </source>
</evidence>
<dbReference type="Proteomes" id="UP000286848">
    <property type="component" value="Unassembled WGS sequence"/>
</dbReference>
<accession>A0A401IW25</accession>
<dbReference type="PANTHER" id="PTHR30580:SF1">
    <property type="entry name" value="COMF OPERON PROTEIN 1"/>
    <property type="match status" value="1"/>
</dbReference>
<dbReference type="SUPFAM" id="SSF52540">
    <property type="entry name" value="P-loop containing nucleoside triphosphate hydrolases"/>
    <property type="match status" value="1"/>
</dbReference>
<dbReference type="Pfam" id="PF04851">
    <property type="entry name" value="ResIII"/>
    <property type="match status" value="1"/>
</dbReference>
<dbReference type="SMART" id="SM00487">
    <property type="entry name" value="DEXDc"/>
    <property type="match status" value="1"/>
</dbReference>
<sequence>MELADLYGRVLLEEEIPADLRVLLKDAAYPAMVEQGNYIKCQRCLSKIPKHEVILPNGGYYCPECILLGRVTSTAQLYHLPEPNSFPPMQHSPLSWQGSLAPWQEESSAQMKKAVDRPGEYLLWAVTGAGKTEMLFAALEKALLQGKRICLASPRVDVCNELYPRICAAFTGCLPVLLHGHSSLPYHYSQLTICTTHQLLRFKEAFDVLVIDEVDAFPFANNQILEQAAQRARKKQSTMVYLTATPSAQLLKRVKQHQLAVSYLPLRFHQHLLPLPRVFLQGSWEKKITGGILPRKVGRLLRAWSQEKLPFLVFVPQIKLLQPTLQAVAAVVGPKYQGTTVFSADPARIDKVQALRSHQLNYLVTTTILERGVTFPRLNVMVLGADQPTFSAAALVQIAGRVGRDQERPNGDVVFICSDPAKNVKMALHQINEMNYKGMKLLNG</sequence>
<name>A0A401IW25_9LACO</name>
<dbReference type="InterPro" id="IPR027417">
    <property type="entry name" value="P-loop_NTPase"/>
</dbReference>
<feature type="domain" description="Helicase C-terminal" evidence="5">
    <location>
        <begin position="296"/>
        <end position="444"/>
    </location>
</feature>
<keyword evidence="7" id="KW-1185">Reference proteome</keyword>
<dbReference type="GO" id="GO:0043138">
    <property type="term" value="F:3'-5' DNA helicase activity"/>
    <property type="evidence" value="ECO:0007669"/>
    <property type="project" value="TreeGrafter"/>
</dbReference>
<dbReference type="AlphaFoldDB" id="A0A401IW25"/>
<dbReference type="PROSITE" id="PS51192">
    <property type="entry name" value="HELICASE_ATP_BIND_1"/>
    <property type="match status" value="1"/>
</dbReference>
<dbReference type="OrthoDB" id="2077914at2"/>
<evidence type="ECO:0000256" key="3">
    <source>
        <dbReference type="ARBA" id="ARBA00023125"/>
    </source>
</evidence>
<dbReference type="InterPro" id="IPR006935">
    <property type="entry name" value="Helicase/UvrB_N"/>
</dbReference>
<dbReference type="PANTHER" id="PTHR30580">
    <property type="entry name" value="PRIMOSOMAL PROTEIN N"/>
    <property type="match status" value="1"/>
</dbReference>
<dbReference type="GO" id="GO:0006310">
    <property type="term" value="P:DNA recombination"/>
    <property type="evidence" value="ECO:0007669"/>
    <property type="project" value="TreeGrafter"/>
</dbReference>
<organism evidence="6 7">
    <name type="scientific">Ligilactobacillus salitolerans</name>
    <dbReference type="NCBI Taxonomy" id="1808352"/>
    <lineage>
        <taxon>Bacteria</taxon>
        <taxon>Bacillati</taxon>
        <taxon>Bacillota</taxon>
        <taxon>Bacilli</taxon>
        <taxon>Lactobacillales</taxon>
        <taxon>Lactobacillaceae</taxon>
        <taxon>Ligilactobacillus</taxon>
    </lineage>
</organism>
<keyword evidence="3" id="KW-0238">DNA-binding</keyword>
<dbReference type="GO" id="GO:0006302">
    <property type="term" value="P:double-strand break repair"/>
    <property type="evidence" value="ECO:0007669"/>
    <property type="project" value="TreeGrafter"/>
</dbReference>
<dbReference type="GO" id="GO:0003677">
    <property type="term" value="F:DNA binding"/>
    <property type="evidence" value="ECO:0007669"/>
    <property type="project" value="UniProtKB-KW"/>
</dbReference>
<dbReference type="Gene3D" id="3.40.50.300">
    <property type="entry name" value="P-loop containing nucleotide triphosphate hydrolases"/>
    <property type="match status" value="2"/>
</dbReference>
<reference evidence="6 7" key="1">
    <citation type="journal article" date="2019" name="Int. J. Syst. Evol. Microbiol.">
        <title>Lactobacillus salitolerans sp. nov., a novel lactic acid bacterium isolated from spent mushroom substrates.</title>
        <authorList>
            <person name="Tohno M."/>
            <person name="Tanizawa Y."/>
            <person name="Kojima Y."/>
            <person name="Sakamoto M."/>
            <person name="Nakamura Y."/>
            <person name="Ohkuma M."/>
            <person name="Kobayashi H."/>
        </authorList>
    </citation>
    <scope>NUCLEOTIDE SEQUENCE [LARGE SCALE GENOMIC DNA]</scope>
    <source>
        <strain evidence="6 7">YK43</strain>
    </source>
</reference>
<dbReference type="InterPro" id="IPR001650">
    <property type="entry name" value="Helicase_C-like"/>
</dbReference>
<dbReference type="Pfam" id="PF00271">
    <property type="entry name" value="Helicase_C"/>
    <property type="match status" value="1"/>
</dbReference>
<dbReference type="RefSeq" id="WP_124978325.1">
    <property type="nucleotide sequence ID" value="NZ_BFFP01000052.1"/>
</dbReference>
<dbReference type="SMART" id="SM00490">
    <property type="entry name" value="HELICc"/>
    <property type="match status" value="1"/>
</dbReference>
<feature type="domain" description="Helicase ATP-binding" evidence="4">
    <location>
        <begin position="112"/>
        <end position="264"/>
    </location>
</feature>
<keyword evidence="1" id="KW-0547">Nucleotide-binding</keyword>
<dbReference type="GO" id="GO:0005524">
    <property type="term" value="F:ATP binding"/>
    <property type="evidence" value="ECO:0007669"/>
    <property type="project" value="UniProtKB-KW"/>
</dbReference>
<keyword evidence="2" id="KW-0067">ATP-binding</keyword>
<dbReference type="GO" id="GO:0016787">
    <property type="term" value="F:hydrolase activity"/>
    <property type="evidence" value="ECO:0007669"/>
    <property type="project" value="InterPro"/>
</dbReference>
<gene>
    <name evidence="6" type="primary">comFA</name>
    <name evidence="6" type="ORF">LFYK43_22120</name>
</gene>
<dbReference type="CDD" id="cd18785">
    <property type="entry name" value="SF2_C"/>
    <property type="match status" value="1"/>
</dbReference>
<dbReference type="InterPro" id="IPR014001">
    <property type="entry name" value="Helicase_ATP-bd"/>
</dbReference>